<organism evidence="1 2">
    <name type="scientific">Rangifer tarandus platyrhynchus</name>
    <name type="common">Svalbard reindeer</name>
    <dbReference type="NCBI Taxonomy" id="3082113"/>
    <lineage>
        <taxon>Eukaryota</taxon>
        <taxon>Metazoa</taxon>
        <taxon>Chordata</taxon>
        <taxon>Craniata</taxon>
        <taxon>Vertebrata</taxon>
        <taxon>Euteleostomi</taxon>
        <taxon>Mammalia</taxon>
        <taxon>Eutheria</taxon>
        <taxon>Laurasiatheria</taxon>
        <taxon>Artiodactyla</taxon>
        <taxon>Ruminantia</taxon>
        <taxon>Pecora</taxon>
        <taxon>Cervidae</taxon>
        <taxon>Odocoileinae</taxon>
        <taxon>Rangifer</taxon>
    </lineage>
</organism>
<evidence type="ECO:0000313" key="2">
    <source>
        <dbReference type="Proteomes" id="UP001162501"/>
    </source>
</evidence>
<accession>A0ACB0DTL2</accession>
<proteinExistence type="predicted"/>
<gene>
    <name evidence="1" type="ORF">MRATA1EN3_LOCUS2789</name>
</gene>
<name>A0ACB0DTL2_RANTA</name>
<sequence>MTAVNLLFFIRAGDFGLGPGEIPEAFTEQMTFELVCKLDCCVFQVDKDVKAEEESVNLCSVRAPSRLTPLLWSEMFFLIKTKAALQA</sequence>
<protein>
    <submittedName>
        <fullName evidence="1">Uncharacterized protein</fullName>
    </submittedName>
</protein>
<dbReference type="EMBL" id="OX596085">
    <property type="protein sequence ID" value="CAI9691576.1"/>
    <property type="molecule type" value="Genomic_DNA"/>
</dbReference>
<dbReference type="Proteomes" id="UP001162501">
    <property type="component" value="Chromosome 1"/>
</dbReference>
<evidence type="ECO:0000313" key="1">
    <source>
        <dbReference type="EMBL" id="CAI9691576.1"/>
    </source>
</evidence>
<reference evidence="1" key="1">
    <citation type="submission" date="2023-05" db="EMBL/GenBank/DDBJ databases">
        <authorList>
            <consortium name="ELIXIR-Norway"/>
        </authorList>
    </citation>
    <scope>NUCLEOTIDE SEQUENCE</scope>
</reference>